<evidence type="ECO:0000256" key="2">
    <source>
        <dbReference type="ARBA" id="ARBA00022801"/>
    </source>
</evidence>
<feature type="domain" description="Isochorismatase-like" evidence="3">
    <location>
        <begin position="3"/>
        <end position="156"/>
    </location>
</feature>
<sequence>MKSALLILDIQNGFTKAGDFGEVISRNLLLATHFQEQQQIVVMTRHVDQHTKSLIKDQTRNGELDASLHPFAHKVIEKQQPSAFLQTELDEYLKTNQITHLVVTGFNVEFCCLFNSIIAHEKGYHVTFIEDASATVNTDHTYDMPGLDIRDFVATILDWSGTIKVMDTDEYIG</sequence>
<protein>
    <submittedName>
        <fullName evidence="4">Isochorismatase family protein</fullName>
    </submittedName>
</protein>
<evidence type="ECO:0000313" key="5">
    <source>
        <dbReference type="Proteomes" id="UP001418796"/>
    </source>
</evidence>
<dbReference type="PANTHER" id="PTHR43540:SF15">
    <property type="entry name" value="BLR5631 PROTEIN"/>
    <property type="match status" value="1"/>
</dbReference>
<dbReference type="Pfam" id="PF00857">
    <property type="entry name" value="Isochorismatase"/>
    <property type="match status" value="1"/>
</dbReference>
<comment type="similarity">
    <text evidence="1">Belongs to the isochorismatase family.</text>
</comment>
<keyword evidence="5" id="KW-1185">Reference proteome</keyword>
<comment type="caution">
    <text evidence="4">The sequence shown here is derived from an EMBL/GenBank/DDBJ whole genome shotgun (WGS) entry which is preliminary data.</text>
</comment>
<proteinExistence type="inferred from homology"/>
<dbReference type="EMBL" id="JBCITK010000001">
    <property type="protein sequence ID" value="MEN0644645.1"/>
    <property type="molecule type" value="Genomic_DNA"/>
</dbReference>
<dbReference type="Gene3D" id="3.40.50.850">
    <property type="entry name" value="Isochorismatase-like"/>
    <property type="match status" value="1"/>
</dbReference>
<organism evidence="4 5">
    <name type="scientific">Alkalicoccobacillus gibsonii</name>
    <dbReference type="NCBI Taxonomy" id="79881"/>
    <lineage>
        <taxon>Bacteria</taxon>
        <taxon>Bacillati</taxon>
        <taxon>Bacillota</taxon>
        <taxon>Bacilli</taxon>
        <taxon>Bacillales</taxon>
        <taxon>Bacillaceae</taxon>
        <taxon>Alkalicoccobacillus</taxon>
    </lineage>
</organism>
<dbReference type="PANTHER" id="PTHR43540">
    <property type="entry name" value="PEROXYUREIDOACRYLATE/UREIDOACRYLATE AMIDOHYDROLASE-RELATED"/>
    <property type="match status" value="1"/>
</dbReference>
<gene>
    <name evidence="4" type="ORF">MKY91_15950</name>
</gene>
<keyword evidence="2" id="KW-0378">Hydrolase</keyword>
<reference evidence="4 5" key="1">
    <citation type="submission" date="2024-03" db="EMBL/GenBank/DDBJ databases">
        <title>Bacilli Hybrid Assemblies.</title>
        <authorList>
            <person name="Kovac J."/>
        </authorList>
    </citation>
    <scope>NUCLEOTIDE SEQUENCE [LARGE SCALE GENOMIC DNA]</scope>
    <source>
        <strain evidence="4 5">FSL R7-0666</strain>
    </source>
</reference>
<dbReference type="SUPFAM" id="SSF52499">
    <property type="entry name" value="Isochorismatase-like hydrolases"/>
    <property type="match status" value="1"/>
</dbReference>
<dbReference type="Proteomes" id="UP001418796">
    <property type="component" value="Unassembled WGS sequence"/>
</dbReference>
<dbReference type="RefSeq" id="WP_343131294.1">
    <property type="nucleotide sequence ID" value="NZ_JBCITK010000001.1"/>
</dbReference>
<name>A0ABU9VL70_9BACI</name>
<evidence type="ECO:0000256" key="1">
    <source>
        <dbReference type="ARBA" id="ARBA00006336"/>
    </source>
</evidence>
<evidence type="ECO:0000313" key="4">
    <source>
        <dbReference type="EMBL" id="MEN0644645.1"/>
    </source>
</evidence>
<accession>A0ABU9VL70</accession>
<dbReference type="InterPro" id="IPR036380">
    <property type="entry name" value="Isochorismatase-like_sf"/>
</dbReference>
<evidence type="ECO:0000259" key="3">
    <source>
        <dbReference type="Pfam" id="PF00857"/>
    </source>
</evidence>
<dbReference type="InterPro" id="IPR050272">
    <property type="entry name" value="Isochorismatase-like_hydrls"/>
</dbReference>
<dbReference type="InterPro" id="IPR000868">
    <property type="entry name" value="Isochorismatase-like_dom"/>
</dbReference>